<dbReference type="Proteomes" id="UP001597260">
    <property type="component" value="Unassembled WGS sequence"/>
</dbReference>
<feature type="chain" id="PRO_5046912208" evidence="1">
    <location>
        <begin position="36"/>
        <end position="167"/>
    </location>
</feature>
<reference evidence="3" key="1">
    <citation type="journal article" date="2019" name="Int. J. Syst. Evol. Microbiol.">
        <title>The Global Catalogue of Microorganisms (GCM) 10K type strain sequencing project: providing services to taxonomists for standard genome sequencing and annotation.</title>
        <authorList>
            <consortium name="The Broad Institute Genomics Platform"/>
            <consortium name="The Broad Institute Genome Sequencing Center for Infectious Disease"/>
            <person name="Wu L."/>
            <person name="Ma J."/>
        </authorList>
    </citation>
    <scope>NUCLEOTIDE SEQUENCE [LARGE SCALE GENOMIC DNA]</scope>
    <source>
        <strain evidence="3">JCM 31037</strain>
    </source>
</reference>
<sequence>MSSPRRILFRRSLTTLGVAFTSSAAVLGFATPASAITQTKATAQLRTAGIPWTSTGDCSDRNHPSCTSFEGIRQATITGIITFKRASGCAITITGGTETGHPGSSYTHSGGYKVDIRLSVCVQNYISARYTYLGHVSGFGHQYRSPAGNIYTRERTHWDILYYTCGC</sequence>
<keyword evidence="3" id="KW-1185">Reference proteome</keyword>
<evidence type="ECO:0000313" key="3">
    <source>
        <dbReference type="Proteomes" id="UP001597260"/>
    </source>
</evidence>
<evidence type="ECO:0000313" key="2">
    <source>
        <dbReference type="EMBL" id="MFD1325116.1"/>
    </source>
</evidence>
<accession>A0ABW3YNE9</accession>
<comment type="caution">
    <text evidence="2">The sequence shown here is derived from an EMBL/GenBank/DDBJ whole genome shotgun (WGS) entry which is preliminary data.</text>
</comment>
<feature type="signal peptide" evidence="1">
    <location>
        <begin position="1"/>
        <end position="35"/>
    </location>
</feature>
<evidence type="ECO:0000256" key="1">
    <source>
        <dbReference type="SAM" id="SignalP"/>
    </source>
</evidence>
<name>A0ABW3YNE9_9ACTN</name>
<keyword evidence="1" id="KW-0732">Signal</keyword>
<dbReference type="RefSeq" id="WP_377576886.1">
    <property type="nucleotide sequence ID" value="NZ_JBHTMP010000067.1"/>
</dbReference>
<protein>
    <submittedName>
        <fullName evidence="2">Uncharacterized protein</fullName>
    </submittedName>
</protein>
<gene>
    <name evidence="2" type="ORF">ACFQ4H_28920</name>
</gene>
<dbReference type="EMBL" id="JBHTMP010000067">
    <property type="protein sequence ID" value="MFD1325116.1"/>
    <property type="molecule type" value="Genomic_DNA"/>
</dbReference>
<proteinExistence type="predicted"/>
<organism evidence="2 3">
    <name type="scientific">Micromonospora sonneratiae</name>
    <dbReference type="NCBI Taxonomy" id="1184706"/>
    <lineage>
        <taxon>Bacteria</taxon>
        <taxon>Bacillati</taxon>
        <taxon>Actinomycetota</taxon>
        <taxon>Actinomycetes</taxon>
        <taxon>Micromonosporales</taxon>
        <taxon>Micromonosporaceae</taxon>
        <taxon>Micromonospora</taxon>
    </lineage>
</organism>